<dbReference type="InterPro" id="IPR001093">
    <property type="entry name" value="IMP_DH_GMPRt"/>
</dbReference>
<reference evidence="21" key="1">
    <citation type="journal article" date="2020" name="mSystems">
        <title>Genome- and Community-Level Interaction Insights into Carbon Utilization and Element Cycling Functions of Hydrothermarchaeota in Hydrothermal Sediment.</title>
        <authorList>
            <person name="Zhou Z."/>
            <person name="Liu Y."/>
            <person name="Xu W."/>
            <person name="Pan J."/>
            <person name="Luo Z.H."/>
            <person name="Li M."/>
        </authorList>
    </citation>
    <scope>NUCLEOTIDE SEQUENCE [LARGE SCALE GENOMIC DNA]</scope>
    <source>
        <strain evidence="21">SpSt-1182</strain>
    </source>
</reference>
<comment type="subunit">
    <text evidence="3 13">Homotetramer.</text>
</comment>
<dbReference type="EMBL" id="DSBX01000144">
    <property type="protein sequence ID" value="HDQ99389.1"/>
    <property type="molecule type" value="Genomic_DNA"/>
</dbReference>
<keyword evidence="7 13" id="KW-0658">Purine biosynthesis</keyword>
<evidence type="ECO:0000256" key="7">
    <source>
        <dbReference type="ARBA" id="ARBA00022755"/>
    </source>
</evidence>
<dbReference type="Proteomes" id="UP000885672">
    <property type="component" value="Unassembled WGS sequence"/>
</dbReference>
<dbReference type="InterPro" id="IPR015875">
    <property type="entry name" value="IMP_DH/GMP_Rdtase_CS"/>
</dbReference>
<evidence type="ECO:0000256" key="2">
    <source>
        <dbReference type="ARBA" id="ARBA00005502"/>
    </source>
</evidence>
<evidence type="ECO:0000256" key="11">
    <source>
        <dbReference type="ARBA" id="ARBA00023122"/>
    </source>
</evidence>
<feature type="binding site" evidence="13">
    <location>
        <position position="464"/>
    </location>
    <ligand>
        <name>K(+)</name>
        <dbReference type="ChEBI" id="CHEBI:29103"/>
        <note>ligand shared between two tetrameric partners</note>
    </ligand>
</feature>
<dbReference type="UniPathway" id="UPA00601">
    <property type="reaction ID" value="UER00295"/>
</dbReference>
<keyword evidence="4 13" id="KW-0479">Metal-binding</keyword>
<dbReference type="NCBIfam" id="TIGR01302">
    <property type="entry name" value="IMP_dehydrog"/>
    <property type="match status" value="1"/>
</dbReference>
<keyword evidence="11 17" id="KW-0129">CBS domain</keyword>
<dbReference type="Pfam" id="PF00571">
    <property type="entry name" value="CBS"/>
    <property type="match status" value="2"/>
</dbReference>
<evidence type="ECO:0000256" key="8">
    <source>
        <dbReference type="ARBA" id="ARBA00022958"/>
    </source>
</evidence>
<dbReference type="AlphaFoldDB" id="A0A7V0T560"/>
<evidence type="ECO:0000259" key="20">
    <source>
        <dbReference type="PROSITE" id="PS51371"/>
    </source>
</evidence>
<feature type="domain" description="CBS" evidence="20">
    <location>
        <begin position="151"/>
        <end position="208"/>
    </location>
</feature>
<feature type="binding site" evidence="13">
    <location>
        <position position="465"/>
    </location>
    <ligand>
        <name>K(+)</name>
        <dbReference type="ChEBI" id="CHEBI:29103"/>
        <note>ligand shared between two tetrameric partners</note>
    </ligand>
</feature>
<gene>
    <name evidence="13 21" type="primary">guaB</name>
    <name evidence="21" type="ORF">ENN51_03780</name>
</gene>
<feature type="binding site" description="in other chain" evidence="13 16">
    <location>
        <position position="302"/>
    </location>
    <ligand>
        <name>K(+)</name>
        <dbReference type="ChEBI" id="CHEBI:29103"/>
        <note>ligand shared between two tetrameric partners</note>
    </ligand>
</feature>
<feature type="binding site" evidence="13 15">
    <location>
        <begin position="295"/>
        <end position="297"/>
    </location>
    <ligand>
        <name>NAD(+)</name>
        <dbReference type="ChEBI" id="CHEBI:57540"/>
    </ligand>
</feature>
<evidence type="ECO:0000256" key="16">
    <source>
        <dbReference type="PIRSR" id="PIRSR000130-4"/>
    </source>
</evidence>
<dbReference type="GO" id="GO:0000166">
    <property type="term" value="F:nucleotide binding"/>
    <property type="evidence" value="ECO:0007669"/>
    <property type="project" value="UniProtKB-UniRule"/>
</dbReference>
<evidence type="ECO:0000256" key="5">
    <source>
        <dbReference type="ARBA" id="ARBA00022737"/>
    </source>
</evidence>
<dbReference type="GO" id="GO:0046872">
    <property type="term" value="F:metal ion binding"/>
    <property type="evidence" value="ECO:0007669"/>
    <property type="project" value="UniProtKB-UniRule"/>
</dbReference>
<comment type="similarity">
    <text evidence="2 13 18">Belongs to the IMPDH/GMPR family.</text>
</comment>
<dbReference type="SUPFAM" id="SSF51412">
    <property type="entry name" value="Inosine monophosphate dehydrogenase (IMPDH)"/>
    <property type="match status" value="1"/>
</dbReference>
<evidence type="ECO:0000256" key="9">
    <source>
        <dbReference type="ARBA" id="ARBA00023002"/>
    </source>
</evidence>
<dbReference type="GO" id="GO:0006177">
    <property type="term" value="P:GMP biosynthetic process"/>
    <property type="evidence" value="ECO:0007669"/>
    <property type="project" value="UniProtKB-UniRule"/>
</dbReference>
<feature type="binding site" description="in other chain" evidence="13 16">
    <location>
        <position position="297"/>
    </location>
    <ligand>
        <name>K(+)</name>
        <dbReference type="ChEBI" id="CHEBI:29103"/>
        <note>ligand shared between two tetrameric partners</note>
    </ligand>
</feature>
<dbReference type="PROSITE" id="PS00487">
    <property type="entry name" value="IMP_DH_GMP_RED"/>
    <property type="match status" value="1"/>
</dbReference>
<keyword evidence="5" id="KW-0677">Repeat</keyword>
<comment type="activity regulation">
    <text evidence="13">Mycophenolic acid (MPA) is a non-competitive inhibitor that prevents formation of the closed enzyme conformation by binding to the same site as the amobile flap. In contrast, mizoribine monophosphate (MZP) is a competitive inhibitor that induces the closed conformation. MPA is a potent inhibitor of mammalian IMPDHs but a poor inhibitor of the bacterial enzymes. MZP is a more potent inhibitor of bacterial IMPDH.</text>
</comment>
<feature type="binding site" evidence="13">
    <location>
        <position position="409"/>
    </location>
    <ligand>
        <name>IMP</name>
        <dbReference type="ChEBI" id="CHEBI:58053"/>
    </ligand>
</feature>
<dbReference type="Pfam" id="PF00478">
    <property type="entry name" value="IMPDH"/>
    <property type="match status" value="1"/>
</dbReference>
<evidence type="ECO:0000256" key="14">
    <source>
        <dbReference type="PIRSR" id="PIRSR000130-1"/>
    </source>
</evidence>
<evidence type="ECO:0000256" key="17">
    <source>
        <dbReference type="PROSITE-ProRule" id="PRU00703"/>
    </source>
</evidence>
<dbReference type="FunFam" id="3.20.20.70:FF:000003">
    <property type="entry name" value="GMP reductase"/>
    <property type="match status" value="1"/>
</dbReference>
<feature type="binding site" evidence="13">
    <location>
        <begin position="357"/>
        <end position="358"/>
    </location>
    <ligand>
        <name>IMP</name>
        <dbReference type="ChEBI" id="CHEBI:58053"/>
    </ligand>
</feature>
<evidence type="ECO:0000256" key="4">
    <source>
        <dbReference type="ARBA" id="ARBA00022723"/>
    </source>
</evidence>
<keyword evidence="6 13" id="KW-0332">GMP biosynthesis</keyword>
<dbReference type="SUPFAM" id="SSF54631">
    <property type="entry name" value="CBS-domain pair"/>
    <property type="match status" value="1"/>
</dbReference>
<dbReference type="SMART" id="SM01240">
    <property type="entry name" value="IMPDH"/>
    <property type="match status" value="1"/>
</dbReference>
<organism evidence="21">
    <name type="scientific">candidate division WOR-3 bacterium</name>
    <dbReference type="NCBI Taxonomy" id="2052148"/>
    <lineage>
        <taxon>Bacteria</taxon>
        <taxon>Bacteria division WOR-3</taxon>
    </lineage>
</organism>
<dbReference type="PANTHER" id="PTHR11911:SF111">
    <property type="entry name" value="INOSINE-5'-MONOPHOSPHATE DEHYDROGENASE"/>
    <property type="match status" value="1"/>
</dbReference>
<comment type="catalytic activity">
    <reaction evidence="12 13 19">
        <text>IMP + NAD(+) + H2O = XMP + NADH + H(+)</text>
        <dbReference type="Rhea" id="RHEA:11708"/>
        <dbReference type="ChEBI" id="CHEBI:15377"/>
        <dbReference type="ChEBI" id="CHEBI:15378"/>
        <dbReference type="ChEBI" id="CHEBI:57464"/>
        <dbReference type="ChEBI" id="CHEBI:57540"/>
        <dbReference type="ChEBI" id="CHEBI:57945"/>
        <dbReference type="ChEBI" id="CHEBI:58053"/>
        <dbReference type="EC" id="1.1.1.205"/>
    </reaction>
</comment>
<dbReference type="PIRSF" id="PIRSF000130">
    <property type="entry name" value="IMPDH"/>
    <property type="match status" value="1"/>
</dbReference>
<feature type="active site" description="Thioimidate intermediate" evidence="13 14">
    <location>
        <position position="302"/>
    </location>
</feature>
<accession>A0A7V0T560</accession>
<dbReference type="InterPro" id="IPR046342">
    <property type="entry name" value="CBS_dom_sf"/>
</dbReference>
<keyword evidence="9 13" id="KW-0560">Oxidoreductase</keyword>
<comment type="caution">
    <text evidence="21">The sequence shown here is derived from an EMBL/GenBank/DDBJ whole genome shotgun (WGS) entry which is preliminary data.</text>
</comment>
<evidence type="ECO:0000256" key="18">
    <source>
        <dbReference type="RuleBase" id="RU003927"/>
    </source>
</evidence>
<dbReference type="HAMAP" id="MF_01964">
    <property type="entry name" value="IMPDH"/>
    <property type="match status" value="1"/>
</dbReference>
<keyword evidence="8 13" id="KW-0630">Potassium</keyword>
<dbReference type="CDD" id="cd04601">
    <property type="entry name" value="CBS_pair_IMPDH"/>
    <property type="match status" value="1"/>
</dbReference>
<dbReference type="SMART" id="SM00116">
    <property type="entry name" value="CBS"/>
    <property type="match status" value="2"/>
</dbReference>
<evidence type="ECO:0000256" key="15">
    <source>
        <dbReference type="PIRSR" id="PIRSR000130-3"/>
    </source>
</evidence>
<evidence type="ECO:0000313" key="21">
    <source>
        <dbReference type="EMBL" id="HDQ99389.1"/>
    </source>
</evidence>
<dbReference type="InterPro" id="IPR005990">
    <property type="entry name" value="IMP_DH"/>
</dbReference>
<evidence type="ECO:0000256" key="13">
    <source>
        <dbReference type="HAMAP-Rule" id="MF_01964"/>
    </source>
</evidence>
<sequence>MRVKEALTFDDVLLVPRRSGVLPAGVRLNSRFTRGIVMKLPLVSAAMDTVTEHRMAIALARAGGIGVIHKNMTVEQQSNQVVKVKRVESSMVVDPITVTADRTIGQARELMVDYGISGLPVVDGKGRLVGILTKRDLLFEDDNTRTVGEVMSAGELVTAPVGTTLKRARDILRRHRVEKLPIVDRRGVLRGLVTTKDIIKQLEFPNATVDERRRLRVAAAVGVGRDGRDRAAALAAAEVDALVVDTAHGHSDNVIEMVRWLRRSWPSLQIVAGNAATVEGAAELARAGADAVKVGVGPGSICTTRVVAGVGVPQLTAITDCVKALGRRVPVIADGGVRFSGDVAKALAAGASSVMMGNLLAGTDESPGEDILLEGRRYKVYRGMGSIDAMRAGSADRYSQEGAGKLVAEGVVGRVPYRGMAAEVLFQLEGGLRSSMAYCGCRTLAEFRRRAKFVRVTGAGLQESHPHDITITKEAPNYELGDRNKS</sequence>
<feature type="binding site" evidence="13">
    <location>
        <begin position="334"/>
        <end position="336"/>
    </location>
    <ligand>
        <name>IMP</name>
        <dbReference type="ChEBI" id="CHEBI:58053"/>
    </ligand>
</feature>
<proteinExistence type="inferred from homology"/>
<evidence type="ECO:0000256" key="1">
    <source>
        <dbReference type="ARBA" id="ARBA00001958"/>
    </source>
</evidence>
<feature type="active site" description="Proton acceptor" evidence="13 14">
    <location>
        <position position="397"/>
    </location>
</feature>
<keyword evidence="10 13" id="KW-0520">NAD</keyword>
<feature type="binding site" evidence="13">
    <location>
        <position position="300"/>
    </location>
    <ligand>
        <name>IMP</name>
        <dbReference type="ChEBI" id="CHEBI:58053"/>
    </ligand>
</feature>
<comment type="pathway">
    <text evidence="13 19">Purine metabolism; XMP biosynthesis via de novo pathway; XMP from IMP: step 1/1.</text>
</comment>
<feature type="binding site" evidence="15">
    <location>
        <begin position="245"/>
        <end position="247"/>
    </location>
    <ligand>
        <name>NAD(+)</name>
        <dbReference type="ChEBI" id="CHEBI:57540"/>
    </ligand>
</feature>
<evidence type="ECO:0000256" key="3">
    <source>
        <dbReference type="ARBA" id="ARBA00011881"/>
    </source>
</evidence>
<dbReference type="EC" id="1.1.1.205" evidence="13 19"/>
<comment type="function">
    <text evidence="13">Catalyzes the conversion of inosine 5'-phosphate (IMP) to xanthosine 5'-phosphate (XMP), the first committed and rate-limiting step in the de novo synthesis of guanine nucleotides, and therefore plays an important role in the regulation of cell growth.</text>
</comment>
<dbReference type="CDD" id="cd00381">
    <property type="entry name" value="IMPDH"/>
    <property type="match status" value="1"/>
</dbReference>
<name>A0A7V0T560_UNCW3</name>
<evidence type="ECO:0000256" key="19">
    <source>
        <dbReference type="RuleBase" id="RU003928"/>
    </source>
</evidence>
<feature type="binding site" evidence="13">
    <location>
        <position position="245"/>
    </location>
    <ligand>
        <name>NAD(+)</name>
        <dbReference type="ChEBI" id="CHEBI:57540"/>
    </ligand>
</feature>
<dbReference type="InterPro" id="IPR000644">
    <property type="entry name" value="CBS_dom"/>
</dbReference>
<dbReference type="GO" id="GO:0006183">
    <property type="term" value="P:GTP biosynthetic process"/>
    <property type="evidence" value="ECO:0007669"/>
    <property type="project" value="TreeGrafter"/>
</dbReference>
<comment type="cofactor">
    <cofactor evidence="1 13">
        <name>K(+)</name>
        <dbReference type="ChEBI" id="CHEBI:29103"/>
    </cofactor>
</comment>
<protein>
    <recommendedName>
        <fullName evidence="13 19">Inosine-5'-monophosphate dehydrogenase</fullName>
        <shortName evidence="13">IMP dehydrogenase</shortName>
        <shortName evidence="13">IMPD</shortName>
        <shortName evidence="13">IMPDH</shortName>
        <ecNumber evidence="13 19">1.1.1.205</ecNumber>
    </recommendedName>
</protein>
<evidence type="ECO:0000256" key="6">
    <source>
        <dbReference type="ARBA" id="ARBA00022749"/>
    </source>
</evidence>
<feature type="binding site" evidence="13">
    <location>
        <position position="463"/>
    </location>
    <ligand>
        <name>K(+)</name>
        <dbReference type="ChEBI" id="CHEBI:29103"/>
        <note>ligand shared between two tetrameric partners</note>
    </ligand>
</feature>
<feature type="binding site" evidence="13">
    <location>
        <begin position="381"/>
        <end position="385"/>
    </location>
    <ligand>
        <name>IMP</name>
        <dbReference type="ChEBI" id="CHEBI:58053"/>
    </ligand>
</feature>
<feature type="binding site" description="in other chain" evidence="13 16">
    <location>
        <position position="299"/>
    </location>
    <ligand>
        <name>K(+)</name>
        <dbReference type="ChEBI" id="CHEBI:29103"/>
        <note>ligand shared between two tetrameric partners</note>
    </ligand>
</feature>
<evidence type="ECO:0000256" key="10">
    <source>
        <dbReference type="ARBA" id="ARBA00023027"/>
    </source>
</evidence>
<dbReference type="InterPro" id="IPR013785">
    <property type="entry name" value="Aldolase_TIM"/>
</dbReference>
<dbReference type="Gene3D" id="3.20.20.70">
    <property type="entry name" value="Aldolase class I"/>
    <property type="match status" value="1"/>
</dbReference>
<dbReference type="PROSITE" id="PS51371">
    <property type="entry name" value="CBS"/>
    <property type="match status" value="2"/>
</dbReference>
<dbReference type="GO" id="GO:0003938">
    <property type="term" value="F:IMP dehydrogenase activity"/>
    <property type="evidence" value="ECO:0007669"/>
    <property type="project" value="UniProtKB-UniRule"/>
</dbReference>
<feature type="domain" description="CBS" evidence="20">
    <location>
        <begin position="91"/>
        <end position="147"/>
    </location>
</feature>
<comment type="caution">
    <text evidence="13">Lacks conserved residue(s) required for the propagation of feature annotation.</text>
</comment>
<evidence type="ECO:0000256" key="12">
    <source>
        <dbReference type="ARBA" id="ARBA00048028"/>
    </source>
</evidence>
<dbReference type="PANTHER" id="PTHR11911">
    <property type="entry name" value="INOSINE-5-MONOPHOSPHATE DEHYDROGENASE RELATED"/>
    <property type="match status" value="1"/>
</dbReference>